<gene>
    <name evidence="3" type="ORF">Aau02nite_48980</name>
</gene>
<comment type="caution">
    <text evidence="3">The sequence shown here is derived from an EMBL/GenBank/DDBJ whole genome shotgun (WGS) entry which is preliminary data.</text>
</comment>
<feature type="transmembrane region" description="Helical" evidence="2">
    <location>
        <begin position="27"/>
        <end position="59"/>
    </location>
</feature>
<keyword evidence="2" id="KW-0472">Membrane</keyword>
<dbReference type="EMBL" id="BOQL01000038">
    <property type="protein sequence ID" value="GIM72041.1"/>
    <property type="molecule type" value="Genomic_DNA"/>
</dbReference>
<keyword evidence="4" id="KW-1185">Reference proteome</keyword>
<evidence type="ECO:0000313" key="3">
    <source>
        <dbReference type="EMBL" id="GIM72041.1"/>
    </source>
</evidence>
<evidence type="ECO:0000256" key="1">
    <source>
        <dbReference type="SAM" id="MobiDB-lite"/>
    </source>
</evidence>
<dbReference type="Proteomes" id="UP000681340">
    <property type="component" value="Unassembled WGS sequence"/>
</dbReference>
<evidence type="ECO:0000313" key="4">
    <source>
        <dbReference type="Proteomes" id="UP000681340"/>
    </source>
</evidence>
<name>A0A919VQ27_9ACTN</name>
<feature type="region of interest" description="Disordered" evidence="1">
    <location>
        <begin position="1"/>
        <end position="20"/>
    </location>
</feature>
<sequence>MSDRRRGALRLRLNGPGRREGAPRRRWILLAGATVGVIVVTTSGVVTVLLVIVVVTALLESRLAGRSRLRSRRR</sequence>
<dbReference type="AlphaFoldDB" id="A0A919VQ27"/>
<proteinExistence type="predicted"/>
<protein>
    <submittedName>
        <fullName evidence="3">Uncharacterized protein</fullName>
    </submittedName>
</protein>
<evidence type="ECO:0000256" key="2">
    <source>
        <dbReference type="SAM" id="Phobius"/>
    </source>
</evidence>
<keyword evidence="2" id="KW-1133">Transmembrane helix</keyword>
<reference evidence="3" key="1">
    <citation type="submission" date="2021-03" db="EMBL/GenBank/DDBJ databases">
        <title>Whole genome shotgun sequence of Actinoplanes auranticolor NBRC 12245.</title>
        <authorList>
            <person name="Komaki H."/>
            <person name="Tamura T."/>
        </authorList>
    </citation>
    <scope>NUCLEOTIDE SEQUENCE</scope>
    <source>
        <strain evidence="3">NBRC 12245</strain>
    </source>
</reference>
<accession>A0A919VQ27</accession>
<organism evidence="3 4">
    <name type="scientific">Actinoplanes auranticolor</name>
    <dbReference type="NCBI Taxonomy" id="47988"/>
    <lineage>
        <taxon>Bacteria</taxon>
        <taxon>Bacillati</taxon>
        <taxon>Actinomycetota</taxon>
        <taxon>Actinomycetes</taxon>
        <taxon>Micromonosporales</taxon>
        <taxon>Micromonosporaceae</taxon>
        <taxon>Actinoplanes</taxon>
    </lineage>
</organism>
<keyword evidence="2" id="KW-0812">Transmembrane</keyword>